<evidence type="ECO:0000313" key="2">
    <source>
        <dbReference type="EMBL" id="UWM54738.1"/>
    </source>
</evidence>
<reference evidence="2" key="1">
    <citation type="submission" date="2022-09" db="EMBL/GenBank/DDBJ databases">
        <title>Diverse halophilic archaea isolated from saline environments.</title>
        <authorList>
            <person name="Cui H.-L."/>
        </authorList>
    </citation>
    <scope>NUCLEOTIDE SEQUENCE</scope>
    <source>
        <strain evidence="2">ZS-35-S2</strain>
    </source>
</reference>
<dbReference type="GO" id="GO:0045227">
    <property type="term" value="P:capsule polysaccharide biosynthetic process"/>
    <property type="evidence" value="ECO:0007669"/>
    <property type="project" value="InterPro"/>
</dbReference>
<protein>
    <submittedName>
        <fullName evidence="2">Poly-gamma-glutamate biosynthesis protein PgsC/CapC</fullName>
    </submittedName>
</protein>
<evidence type="ECO:0000256" key="1">
    <source>
        <dbReference type="SAM" id="Phobius"/>
    </source>
</evidence>
<feature type="transmembrane region" description="Helical" evidence="1">
    <location>
        <begin position="223"/>
        <end position="241"/>
    </location>
</feature>
<feature type="transmembrane region" description="Helical" evidence="1">
    <location>
        <begin position="331"/>
        <end position="349"/>
    </location>
</feature>
<dbReference type="GeneID" id="74940818"/>
<accession>A0A9E7UB10</accession>
<feature type="transmembrane region" description="Helical" evidence="1">
    <location>
        <begin position="300"/>
        <end position="319"/>
    </location>
</feature>
<gene>
    <name evidence="2" type="ORF">N0B31_00310</name>
</gene>
<dbReference type="Proteomes" id="UP001057580">
    <property type="component" value="Chromosome"/>
</dbReference>
<sequence>MILVTLLVVLGLLVGAWAATARSYRLSGVVVVSLLAVYTLLSVWALPVFLLSTALAYVGLEVVQRRWLFYGRRLLLTAVLLGAVVPVVAVLAVTATVGRGIPDSGFLFYGSILPGIAAYNFHRQDADRRLVDAAATAALYLGLVVVGVVALVLWATPPCTTCGLLPRPPATYVTPVLLDAGSDVANILGFRTTLAEPPVGTLGLVTVVVGLGLALTEFVRFRWGLRSVGVVAIPLVVLFAFRTWWVLPLYVGTVAVVYAGVQVVHRRTLLYGRALLSLGSVLGVLVALPAAVALDLTGGASGLTTVFVGLLGGVGGYAVHATARRERAAMLVLSAGIFVVSFAVARLLVTPLPDGLGTPLTGWHVAAGVVVLAAAAWQAYDLERFRPSQRRLLDASPFTTEVTGR</sequence>
<feature type="transmembrane region" description="Helical" evidence="1">
    <location>
        <begin position="247"/>
        <end position="264"/>
    </location>
</feature>
<dbReference type="EMBL" id="CP104003">
    <property type="protein sequence ID" value="UWM54738.1"/>
    <property type="molecule type" value="Genomic_DNA"/>
</dbReference>
<organism evidence="2 3">
    <name type="scientific">Salinirubellus salinus</name>
    <dbReference type="NCBI Taxonomy" id="1364945"/>
    <lineage>
        <taxon>Archaea</taxon>
        <taxon>Methanobacteriati</taxon>
        <taxon>Methanobacteriota</taxon>
        <taxon>Stenosarchaea group</taxon>
        <taxon>Halobacteria</taxon>
        <taxon>Halobacteriales</taxon>
        <taxon>Natronomonadaceae</taxon>
        <taxon>Salinirubellus</taxon>
    </lineage>
</organism>
<keyword evidence="1" id="KW-0812">Transmembrane</keyword>
<dbReference type="KEGG" id="ssai:N0B31_00310"/>
<feature type="transmembrane region" description="Helical" evidence="1">
    <location>
        <begin position="74"/>
        <end position="98"/>
    </location>
</feature>
<dbReference type="Pfam" id="PF14102">
    <property type="entry name" value="Caps_synth_CapC"/>
    <property type="match status" value="2"/>
</dbReference>
<keyword evidence="3" id="KW-1185">Reference proteome</keyword>
<proteinExistence type="predicted"/>
<dbReference type="GO" id="GO:0016020">
    <property type="term" value="C:membrane"/>
    <property type="evidence" value="ECO:0007669"/>
    <property type="project" value="InterPro"/>
</dbReference>
<evidence type="ECO:0000313" key="3">
    <source>
        <dbReference type="Proteomes" id="UP001057580"/>
    </source>
</evidence>
<feature type="transmembrane region" description="Helical" evidence="1">
    <location>
        <begin position="361"/>
        <end position="380"/>
    </location>
</feature>
<keyword evidence="1" id="KW-0472">Membrane</keyword>
<dbReference type="RefSeq" id="WP_260593732.1">
    <property type="nucleotide sequence ID" value="NZ_CP104003.1"/>
</dbReference>
<feature type="transmembrane region" description="Helical" evidence="1">
    <location>
        <begin position="34"/>
        <end position="62"/>
    </location>
</feature>
<feature type="transmembrane region" description="Helical" evidence="1">
    <location>
        <begin position="199"/>
        <end position="216"/>
    </location>
</feature>
<keyword evidence="1" id="KW-1133">Transmembrane helix</keyword>
<name>A0A9E7UB10_9EURY</name>
<dbReference type="InterPro" id="IPR008338">
    <property type="entry name" value="Capsule_biosynth_CapC"/>
</dbReference>
<feature type="transmembrane region" description="Helical" evidence="1">
    <location>
        <begin position="276"/>
        <end position="294"/>
    </location>
</feature>
<feature type="transmembrane region" description="Helical" evidence="1">
    <location>
        <begin position="104"/>
        <end position="121"/>
    </location>
</feature>
<dbReference type="AlphaFoldDB" id="A0A9E7UB10"/>
<feature type="transmembrane region" description="Helical" evidence="1">
    <location>
        <begin position="133"/>
        <end position="155"/>
    </location>
</feature>